<dbReference type="eggNOG" id="COG4961">
    <property type="taxonomic scope" value="Bacteria"/>
</dbReference>
<accession>U2FLN8</accession>
<keyword evidence="4" id="KW-1185">Reference proteome</keyword>
<dbReference type="InParanoid" id="U2FLN8"/>
<evidence type="ECO:0000313" key="4">
    <source>
        <dbReference type="Proteomes" id="UP000005707"/>
    </source>
</evidence>
<evidence type="ECO:0000313" key="3">
    <source>
        <dbReference type="EMBL" id="ERJ12104.1"/>
    </source>
</evidence>
<feature type="domain" description="Metallo-beta-lactamase" evidence="2">
    <location>
        <begin position="58"/>
        <end position="251"/>
    </location>
</feature>
<dbReference type="PANTHER" id="PTHR30619">
    <property type="entry name" value="DNA INTERNALIZATION/COMPETENCE PROTEIN COMEC/REC2"/>
    <property type="match status" value="1"/>
</dbReference>
<dbReference type="PROSITE" id="PS51257">
    <property type="entry name" value="PROKAR_LIPOPROTEIN"/>
    <property type="match status" value="1"/>
</dbReference>
<dbReference type="SUPFAM" id="SSF56281">
    <property type="entry name" value="Metallo-hydrolase/oxidoreductase"/>
    <property type="match status" value="1"/>
</dbReference>
<comment type="caution">
    <text evidence="3">The sequence shown here is derived from an EMBL/GenBank/DDBJ whole genome shotgun (WGS) entry which is preliminary data.</text>
</comment>
<dbReference type="AlphaFoldDB" id="U2FLN8"/>
<dbReference type="RefSeq" id="WP_008827290.1">
    <property type="nucleotide sequence ID" value="NZ_AFNU02000006.1"/>
</dbReference>
<dbReference type="Proteomes" id="UP000005707">
    <property type="component" value="Unassembled WGS sequence"/>
</dbReference>
<keyword evidence="1" id="KW-0732">Signal</keyword>
<evidence type="ECO:0000259" key="2">
    <source>
        <dbReference type="SMART" id="SM00849"/>
    </source>
</evidence>
<dbReference type="InterPro" id="IPR001279">
    <property type="entry name" value="Metallo-B-lactamas"/>
</dbReference>
<feature type="chain" id="PRO_5004627644" evidence="1">
    <location>
        <begin position="20"/>
        <end position="404"/>
    </location>
</feature>
<dbReference type="OrthoDB" id="9761531at2"/>
<reference evidence="3 4" key="2">
    <citation type="journal article" date="2013" name="PLoS ONE">
        <title>INDIGO - INtegrated Data Warehouse of MIcrobial GenOmes with Examples from the Red Sea Extremophiles.</title>
        <authorList>
            <person name="Alam I."/>
            <person name="Antunes A."/>
            <person name="Kamau A.A."/>
            <person name="Ba Alawi W."/>
            <person name="Kalkatawi M."/>
            <person name="Stingl U."/>
            <person name="Bajic V.B."/>
        </authorList>
    </citation>
    <scope>NUCLEOTIDE SEQUENCE [LARGE SCALE GENOMIC DNA]</scope>
    <source>
        <strain evidence="3 4">SSD-17B</strain>
    </source>
</reference>
<sequence>MKKVIFMLCVISLTVTLTACSLQDINEHPLHTTTSDNEKHQQLNNLEEVTIHFIDVGQGDATLIVYKDYHILIDAGNNWYGDDVVEYLTKYQVDDIELLIGTHPDADHIGGLDDVLSHFDVELIIDSCKDHTTETWNDYYSAILNETTANSERLCDSDLEYIIDEDVIFQVIETGDDYTDKNENSVLTKLSIGDLDVLFTADIEERIEQMILEHDIEAEILKVGHHGSKTSSSSDFLKKVDPEIAIISAGRNNRYGHPHLEVINRLDDYTNKIYGTWHSGDIILSINDGQYTINTDQTITDNDENSDQGTSEVVPITLLNLTEFVKPLDKGSITIDGEPNMEYDIDVIYSSGPSSASGLENKVSNEEGVVTWEWIIGSRVSPGIYQIEISNGQVTNTYEFEVYK</sequence>
<dbReference type="SMART" id="SM00849">
    <property type="entry name" value="Lactamase_B"/>
    <property type="match status" value="1"/>
</dbReference>
<dbReference type="InterPro" id="IPR035681">
    <property type="entry name" value="ComA-like_MBL"/>
</dbReference>
<dbReference type="Pfam" id="PF00753">
    <property type="entry name" value="Lactamase_B"/>
    <property type="match status" value="1"/>
</dbReference>
<dbReference type="Gene3D" id="3.60.15.10">
    <property type="entry name" value="Ribonuclease Z/Hydroxyacylglutathione hydrolase-like"/>
    <property type="match status" value="1"/>
</dbReference>
<dbReference type="eggNOG" id="COG2333">
    <property type="taxonomic scope" value="Bacteria"/>
</dbReference>
<gene>
    <name evidence="3" type="ORF">HLPCO_002018</name>
</gene>
<reference evidence="3 4" key="1">
    <citation type="journal article" date="2011" name="J. Bacteriol.">
        <title>Genome sequence of Haloplasma contractile, an unusual contractile bacterium from a deep-sea anoxic brine lake.</title>
        <authorList>
            <person name="Antunes A."/>
            <person name="Alam I."/>
            <person name="El Dorry H."/>
            <person name="Siam R."/>
            <person name="Robertson A."/>
            <person name="Bajic V.B."/>
            <person name="Stingl U."/>
        </authorList>
    </citation>
    <scope>NUCLEOTIDE SEQUENCE [LARGE SCALE GENOMIC DNA]</scope>
    <source>
        <strain evidence="3 4">SSD-17B</strain>
    </source>
</reference>
<dbReference type="CDD" id="cd07731">
    <property type="entry name" value="ComA-like_MBL-fold"/>
    <property type="match status" value="1"/>
</dbReference>
<evidence type="ECO:0000256" key="1">
    <source>
        <dbReference type="SAM" id="SignalP"/>
    </source>
</evidence>
<protein>
    <submittedName>
        <fullName evidence="3">S-layer protein</fullName>
    </submittedName>
</protein>
<dbReference type="STRING" id="1033810.HLPCO_002018"/>
<dbReference type="EMBL" id="AFNU02000006">
    <property type="protein sequence ID" value="ERJ12104.1"/>
    <property type="molecule type" value="Genomic_DNA"/>
</dbReference>
<proteinExistence type="predicted"/>
<dbReference type="InterPro" id="IPR052159">
    <property type="entry name" value="Competence_DNA_uptake"/>
</dbReference>
<dbReference type="InterPro" id="IPR036866">
    <property type="entry name" value="RibonucZ/Hydroxyglut_hydro"/>
</dbReference>
<feature type="signal peptide" evidence="1">
    <location>
        <begin position="1"/>
        <end position="19"/>
    </location>
</feature>
<dbReference type="PANTHER" id="PTHR30619:SF7">
    <property type="entry name" value="BETA-LACTAMASE DOMAIN PROTEIN"/>
    <property type="match status" value="1"/>
</dbReference>
<organism evidence="3 4">
    <name type="scientific">Haloplasma contractile SSD-17B</name>
    <dbReference type="NCBI Taxonomy" id="1033810"/>
    <lineage>
        <taxon>Bacteria</taxon>
        <taxon>Bacillati</taxon>
        <taxon>Mycoplasmatota</taxon>
        <taxon>Mollicutes</taxon>
        <taxon>Haloplasmatales</taxon>
        <taxon>Haloplasmataceae</taxon>
        <taxon>Haloplasma</taxon>
    </lineage>
</organism>
<name>U2FLN8_9MOLU</name>